<protein>
    <recommendedName>
        <fullName evidence="2">TTF-type domain-containing protein</fullName>
    </recommendedName>
</protein>
<dbReference type="InterPro" id="IPR006580">
    <property type="entry name" value="Znf_TTF"/>
</dbReference>
<dbReference type="OrthoDB" id="8551997at2759"/>
<dbReference type="SMART" id="SM00597">
    <property type="entry name" value="ZnF_TTF"/>
    <property type="match status" value="1"/>
</dbReference>
<reference evidence="3" key="2">
    <citation type="submission" date="2025-09" db="UniProtKB">
        <authorList>
            <consortium name="Ensembl"/>
        </authorList>
    </citation>
    <scope>IDENTIFICATION</scope>
</reference>
<dbReference type="AlphaFoldDB" id="A0A8C5P9S0"/>
<accession>A0A8C5P9S0</accession>
<name>A0A8C5P9S0_9ANUR</name>
<dbReference type="SUPFAM" id="SSF53098">
    <property type="entry name" value="Ribonuclease H-like"/>
    <property type="match status" value="1"/>
</dbReference>
<proteinExistence type="predicted"/>
<dbReference type="GeneTree" id="ENSGT00940000162620"/>
<feature type="domain" description="TTF-type" evidence="2">
    <location>
        <begin position="209"/>
        <end position="290"/>
    </location>
</feature>
<evidence type="ECO:0000313" key="3">
    <source>
        <dbReference type="Ensembl" id="ENSLLEP00000008395.1"/>
    </source>
</evidence>
<evidence type="ECO:0000259" key="2">
    <source>
        <dbReference type="SMART" id="SM00597"/>
    </source>
</evidence>
<dbReference type="Proteomes" id="UP000694569">
    <property type="component" value="Unplaced"/>
</dbReference>
<dbReference type="PANTHER" id="PTHR46880">
    <property type="entry name" value="RAS-ASSOCIATING DOMAIN-CONTAINING PROTEIN"/>
    <property type="match status" value="1"/>
</dbReference>
<evidence type="ECO:0000256" key="1">
    <source>
        <dbReference type="SAM" id="MobiDB-lite"/>
    </source>
</evidence>
<keyword evidence="4" id="KW-1185">Reference proteome</keyword>
<dbReference type="PANTHER" id="PTHR46880:SF5">
    <property type="entry name" value="DUF4371 DOMAIN-CONTAINING PROTEIN"/>
    <property type="match status" value="1"/>
</dbReference>
<sequence>MDILPQHMDILPQHMDLPQLMDLPQHMDILPQHMDTAPAHGFAPAHGYTAPAHGFAPAHGYTAPAHGYTAPAHGFAPAHGYCPSTWILPQHMDIAPAHGYAPAWGNHVMSRENGGISASLVSPKPVARHMPANELAWFLRAHARDMNQSKLSFFIKAKAPSMTVETPSNPIVEENESRANPAASCSLPHNSTTITTKRKNDCDAGKTSKKRRFNTHWLEQFSWLIFSEDTDTVTCKVCSQFPQTSDAKWKDGVKAPFKKETFVWHEKSNKHKENVDKVKAKDTPEERPLAVCIKKMDAAMFQHMTHMFNVAYYVAKSEKPFRDFMDLLTLAAKLYVPILQKYGNDVQCKQFIHYIAKIIRESLVANIKKSTFVGIMIDGSTDQTSTEHANVYVRYVSEGNIKEDFLGTIALASATAQGYLKGLTAFLDSLHLDYRGTPWVAGLGTDGAASMLGHKSGLAVQMKDICPQIISIHCVAHRLQLAVLDVCKEVPYLQTFDDVVRRVFKYYHGSAKCLQQLKEVSKSLSEEILKRWLCSKVDALRAFLQNWKTVVTHFEQISTEGTTDSAKVKGILKDLKQLKFVKLLYFLLDFYSKLKPLSEGLQNKVLMICHLRNKLEHAVKTLQALCKGRGKNELEFVSKFAGNGTLYGLQLTNLQAGEREFNSIRQSVLAKAEKYLILRLSSVSSDIVKSFNIFDSLSWPDKAHILNFGLNELHTIAKHVFNDQFEDKVDILAVEWADMKLSIQSGLSFNEALKKLNQQKERFPTILPLVNFCAVLPPKTASCECGLKTLDDLLMIAVNGPPLPEYNPNTAIDKWYFSSERGRYTWLGPARVCLGAELRAGSWGNWWRVTLKVWLVAQDLKF</sequence>
<evidence type="ECO:0000313" key="4">
    <source>
        <dbReference type="Proteomes" id="UP000694569"/>
    </source>
</evidence>
<dbReference type="InterPro" id="IPR012337">
    <property type="entry name" value="RNaseH-like_sf"/>
</dbReference>
<dbReference type="Ensembl" id="ENSLLET00000008728.1">
    <property type="protein sequence ID" value="ENSLLEP00000008395.1"/>
    <property type="gene ID" value="ENSLLEG00000005328.1"/>
</dbReference>
<organism evidence="3 4">
    <name type="scientific">Leptobrachium leishanense</name>
    <name type="common">Leishan spiny toad</name>
    <dbReference type="NCBI Taxonomy" id="445787"/>
    <lineage>
        <taxon>Eukaryota</taxon>
        <taxon>Metazoa</taxon>
        <taxon>Chordata</taxon>
        <taxon>Craniata</taxon>
        <taxon>Vertebrata</taxon>
        <taxon>Euteleostomi</taxon>
        <taxon>Amphibia</taxon>
        <taxon>Batrachia</taxon>
        <taxon>Anura</taxon>
        <taxon>Pelobatoidea</taxon>
        <taxon>Megophryidae</taxon>
        <taxon>Leptobrachium</taxon>
    </lineage>
</organism>
<reference evidence="3" key="1">
    <citation type="submission" date="2025-08" db="UniProtKB">
        <authorList>
            <consortium name="Ensembl"/>
        </authorList>
    </citation>
    <scope>IDENTIFICATION</scope>
</reference>
<feature type="region of interest" description="Disordered" evidence="1">
    <location>
        <begin position="178"/>
        <end position="206"/>
    </location>
</feature>